<keyword evidence="9" id="KW-1133">Transmembrane helix</keyword>
<feature type="coiled-coil region" evidence="7">
    <location>
        <begin position="510"/>
        <end position="590"/>
    </location>
</feature>
<dbReference type="InterPro" id="IPR036961">
    <property type="entry name" value="Kinesin_motor_dom_sf"/>
</dbReference>
<accession>A0A1J4KID3</accession>
<dbReference type="Gene3D" id="3.40.850.10">
    <property type="entry name" value="Kinesin motor domain"/>
    <property type="match status" value="1"/>
</dbReference>
<evidence type="ECO:0000256" key="3">
    <source>
        <dbReference type="ARBA" id="ARBA00023054"/>
    </source>
</evidence>
<feature type="coiled-coil region" evidence="7">
    <location>
        <begin position="620"/>
        <end position="696"/>
    </location>
</feature>
<dbReference type="VEuPathDB" id="TrichDB:TRFO_21471"/>
<dbReference type="PANTHER" id="PTHR47968">
    <property type="entry name" value="CENTROMERE PROTEIN E"/>
    <property type="match status" value="1"/>
</dbReference>
<dbReference type="GO" id="GO:0005524">
    <property type="term" value="F:ATP binding"/>
    <property type="evidence" value="ECO:0007669"/>
    <property type="project" value="UniProtKB-UniRule"/>
</dbReference>
<evidence type="ECO:0000259" key="10">
    <source>
        <dbReference type="PROSITE" id="PS50067"/>
    </source>
</evidence>
<dbReference type="GO" id="GO:0008017">
    <property type="term" value="F:microtubule binding"/>
    <property type="evidence" value="ECO:0007669"/>
    <property type="project" value="InterPro"/>
</dbReference>
<evidence type="ECO:0000313" key="11">
    <source>
        <dbReference type="EMBL" id="OHT09588.1"/>
    </source>
</evidence>
<dbReference type="GeneID" id="94836696"/>
<dbReference type="InterPro" id="IPR027640">
    <property type="entry name" value="Kinesin-like_fam"/>
</dbReference>
<dbReference type="SUPFAM" id="SSF52540">
    <property type="entry name" value="P-loop containing nucleoside triphosphate hydrolases"/>
    <property type="match status" value="1"/>
</dbReference>
<evidence type="ECO:0000256" key="4">
    <source>
        <dbReference type="ARBA" id="ARBA00023175"/>
    </source>
</evidence>
<evidence type="ECO:0000313" key="12">
    <source>
        <dbReference type="Proteomes" id="UP000179807"/>
    </source>
</evidence>
<reference evidence="11" key="1">
    <citation type="submission" date="2016-10" db="EMBL/GenBank/DDBJ databases">
        <authorList>
            <person name="Benchimol M."/>
            <person name="Almeida L.G."/>
            <person name="Vasconcelos A.T."/>
            <person name="Perreira-Neves A."/>
            <person name="Rosa I.A."/>
            <person name="Tasca T."/>
            <person name="Bogo M.R."/>
            <person name="de Souza W."/>
        </authorList>
    </citation>
    <scope>NUCLEOTIDE SEQUENCE [LARGE SCALE GENOMIC DNA]</scope>
    <source>
        <strain evidence="11">K</strain>
    </source>
</reference>
<feature type="compositionally biased region" description="Polar residues" evidence="8">
    <location>
        <begin position="365"/>
        <end position="375"/>
    </location>
</feature>
<dbReference type="InterPro" id="IPR001752">
    <property type="entry name" value="Kinesin_motor_dom"/>
</dbReference>
<keyword evidence="1 5" id="KW-0547">Nucleotide-binding</keyword>
<dbReference type="PANTHER" id="PTHR47968:SF75">
    <property type="entry name" value="CENTROMERE-ASSOCIATED PROTEIN E"/>
    <property type="match status" value="1"/>
</dbReference>
<evidence type="ECO:0000256" key="9">
    <source>
        <dbReference type="SAM" id="Phobius"/>
    </source>
</evidence>
<evidence type="ECO:0000256" key="7">
    <source>
        <dbReference type="SAM" id="Coils"/>
    </source>
</evidence>
<comment type="similarity">
    <text evidence="5 6">Belongs to the TRAFAC class myosin-kinesin ATPase superfamily. Kinesin family.</text>
</comment>
<dbReference type="AlphaFoldDB" id="A0A1J4KID3"/>
<keyword evidence="12" id="KW-1185">Reference proteome</keyword>
<feature type="domain" description="Kinesin motor" evidence="10">
    <location>
        <begin position="1"/>
        <end position="246"/>
    </location>
</feature>
<evidence type="ECO:0000256" key="2">
    <source>
        <dbReference type="ARBA" id="ARBA00022840"/>
    </source>
</evidence>
<dbReference type="GO" id="GO:0007018">
    <property type="term" value="P:microtubule-based movement"/>
    <property type="evidence" value="ECO:0007669"/>
    <property type="project" value="InterPro"/>
</dbReference>
<evidence type="ECO:0000256" key="1">
    <source>
        <dbReference type="ARBA" id="ARBA00022741"/>
    </source>
</evidence>
<feature type="compositionally biased region" description="Low complexity" evidence="8">
    <location>
        <begin position="381"/>
        <end position="390"/>
    </location>
</feature>
<dbReference type="GO" id="GO:0003777">
    <property type="term" value="F:microtubule motor activity"/>
    <property type="evidence" value="ECO:0007669"/>
    <property type="project" value="InterPro"/>
</dbReference>
<dbReference type="InterPro" id="IPR019821">
    <property type="entry name" value="Kinesin_motor_CS"/>
</dbReference>
<keyword evidence="2 5" id="KW-0067">ATP-binding</keyword>
<dbReference type="RefSeq" id="XP_068362724.1">
    <property type="nucleotide sequence ID" value="XM_068501992.1"/>
</dbReference>
<name>A0A1J4KID3_9EUKA</name>
<evidence type="ECO:0000256" key="6">
    <source>
        <dbReference type="RuleBase" id="RU000394"/>
    </source>
</evidence>
<dbReference type="GO" id="GO:0005874">
    <property type="term" value="C:microtubule"/>
    <property type="evidence" value="ECO:0007669"/>
    <property type="project" value="UniProtKB-KW"/>
</dbReference>
<evidence type="ECO:0000256" key="5">
    <source>
        <dbReference type="PROSITE-ProRule" id="PRU00283"/>
    </source>
</evidence>
<dbReference type="PROSITE" id="PS00411">
    <property type="entry name" value="KINESIN_MOTOR_1"/>
    <property type="match status" value="1"/>
</dbReference>
<protein>
    <recommendedName>
        <fullName evidence="6">Kinesin-like protein</fullName>
    </recommendedName>
</protein>
<feature type="region of interest" description="Disordered" evidence="8">
    <location>
        <begin position="365"/>
        <end position="401"/>
    </location>
</feature>
<feature type="binding site" evidence="5">
    <location>
        <begin position="21"/>
        <end position="28"/>
    </location>
    <ligand>
        <name>ATP</name>
        <dbReference type="ChEBI" id="CHEBI:30616"/>
    </ligand>
</feature>
<keyword evidence="4 5" id="KW-0505">Motor protein</keyword>
<dbReference type="Proteomes" id="UP000179807">
    <property type="component" value="Unassembled WGS sequence"/>
</dbReference>
<feature type="transmembrane region" description="Helical" evidence="9">
    <location>
        <begin position="973"/>
        <end position="992"/>
    </location>
</feature>
<keyword evidence="3 7" id="KW-0175">Coiled coil</keyword>
<proteinExistence type="inferred from homology"/>
<feature type="coiled-coil region" evidence="7">
    <location>
        <begin position="255"/>
        <end position="282"/>
    </location>
</feature>
<keyword evidence="9" id="KW-0472">Membrane</keyword>
<keyword evidence="6" id="KW-0493">Microtubule</keyword>
<dbReference type="InterPro" id="IPR027417">
    <property type="entry name" value="P-loop_NTPase"/>
</dbReference>
<dbReference type="PRINTS" id="PR00380">
    <property type="entry name" value="KINESINHEAVY"/>
</dbReference>
<dbReference type="EMBL" id="MLAK01000635">
    <property type="protein sequence ID" value="OHT09588.1"/>
    <property type="molecule type" value="Genomic_DNA"/>
</dbReference>
<keyword evidence="9" id="KW-0812">Transmembrane</keyword>
<comment type="caution">
    <text evidence="11">The sequence shown here is derived from an EMBL/GenBank/DDBJ whole genome shotgun (WGS) entry which is preliminary data.</text>
</comment>
<gene>
    <name evidence="11" type="ORF">TRFO_21471</name>
</gene>
<sequence length="994" mass="113996">MAGNVIQSFVNGANGTIFAYGSTGSGKTFKTMMGNDDFPGIIPLAVEHIFNCLFQNQANVYKVSFSYFEIYNEKIRDLLQPNHNEKQLTSKTATSAQMVFETIQAAEVNRSTGATSMNDHSSRSHAIVRIVLESQPRGERGVIYKSVLNLVDLAGSECQKNTNAEGSRQLEASNINKSLLALSKLIDALQKNKTVVSYRDSLLTYYLRDSIGGCAHTAIICAINSEASQKSTSETTLRFAQKAMKIKNEPKINKCMTKEARIKELEKEVEMLRGIINDKDEQTFENLDTSQFDTTRYITMTQKQRKECLDNNDSFYLLEEKCNRLDDEEIEDEIDKDIGEDYDNIGHALYDDAEIMNKEVDFDNRSNQYNHQNSNDEVDYSSEGSDYSSEGSDDIFSEKIPVLPKKAPKRKKELLISPSKEINAETTIELNNNVSASVSPIVLPKKKKKTNLFSFVPEENDFEITNHKNNQIDKSHEQLNRIENRSSEKIEIKENELKIENEGENFHEKITEYEKVIQDLKEALKEKDEMIYQLQKEHNEMNHQIHQLKNELTTQESIQQDDENEKNKKIEHLKNELVQANEANIILKKENNILIQKVKEFQNSLIEQNSSASISQTSEITQLKEEIESLKNIMTSKDAQIKGNNLNLSSMKTRMEQKDSLLIRLGDQIESQKSEIEKLTKEKETIEKEKEILIQQNKVLRLHNNNNNSNIMVTSSTPNNHENSYNLEKNYNRIQEVSYPTKSLQQQLLAHNIENEKYDLTTKKTKLLTGPEIRNENTNSSNCDVRYAMLKSQIKRRISSENDEDLTKIFSNNTSKLENKGFTNHLESNATVMNVRQPLQAKPARLTNHFELQQAIMQRVQQSGIVDKKNYITSKLMKPKKKLSLENFLSYEASCEVSELDSLPNISSTRKDNNKSTISTQTKVRFEPEQYLQMSMATECLNDSEAEICISTNMESVSLNRESFSFVYFRDNISSFLCLLALLVYFCQFILYSL</sequence>
<organism evidence="11 12">
    <name type="scientific">Tritrichomonas foetus</name>
    <dbReference type="NCBI Taxonomy" id="1144522"/>
    <lineage>
        <taxon>Eukaryota</taxon>
        <taxon>Metamonada</taxon>
        <taxon>Parabasalia</taxon>
        <taxon>Tritrichomonadida</taxon>
        <taxon>Tritrichomonadidae</taxon>
        <taxon>Tritrichomonas</taxon>
    </lineage>
</organism>
<dbReference type="Pfam" id="PF00225">
    <property type="entry name" value="Kinesin"/>
    <property type="match status" value="1"/>
</dbReference>
<dbReference type="SMART" id="SM00129">
    <property type="entry name" value="KISc"/>
    <property type="match status" value="1"/>
</dbReference>
<dbReference type="OrthoDB" id="3176171at2759"/>
<dbReference type="PROSITE" id="PS50067">
    <property type="entry name" value="KINESIN_MOTOR_2"/>
    <property type="match status" value="1"/>
</dbReference>
<evidence type="ECO:0000256" key="8">
    <source>
        <dbReference type="SAM" id="MobiDB-lite"/>
    </source>
</evidence>